<name>A0A3N1CMN6_9ACTN</name>
<dbReference type="Proteomes" id="UP000272400">
    <property type="component" value="Unassembled WGS sequence"/>
</dbReference>
<evidence type="ECO:0000313" key="1">
    <source>
        <dbReference type="EMBL" id="ROO82579.1"/>
    </source>
</evidence>
<dbReference type="RefSeq" id="WP_123661589.1">
    <property type="nucleotide sequence ID" value="NZ_RJKE01000001.1"/>
</dbReference>
<comment type="caution">
    <text evidence="1">The sequence shown here is derived from an EMBL/GenBank/DDBJ whole genome shotgun (WGS) entry which is preliminary data.</text>
</comment>
<gene>
    <name evidence="1" type="ORF">EDD29_0059</name>
</gene>
<evidence type="ECO:0000313" key="2">
    <source>
        <dbReference type="Proteomes" id="UP000272400"/>
    </source>
</evidence>
<keyword evidence="2" id="KW-1185">Reference proteome</keyword>
<dbReference type="AlphaFoldDB" id="A0A3N1CMN6"/>
<sequence>MADYLPESISHAGIAATSRSAAAGDKLVDPGDGRFLRVNNASVSSITLTITPPGTTGYGVANPAKVFTIAAGATRYLKVLRAYGDPSDAYKVALAWSATASVTFDYLRA</sequence>
<accession>A0A3N1CMN6</accession>
<dbReference type="EMBL" id="RJKE01000001">
    <property type="protein sequence ID" value="ROO82579.1"/>
    <property type="molecule type" value="Genomic_DNA"/>
</dbReference>
<protein>
    <submittedName>
        <fullName evidence="1">Uncharacterized protein</fullName>
    </submittedName>
</protein>
<proteinExistence type="predicted"/>
<dbReference type="OrthoDB" id="3543585at2"/>
<reference evidence="1 2" key="1">
    <citation type="submission" date="2018-11" db="EMBL/GenBank/DDBJ databases">
        <title>Sequencing the genomes of 1000 actinobacteria strains.</title>
        <authorList>
            <person name="Klenk H.-P."/>
        </authorList>
    </citation>
    <scope>NUCLEOTIDE SEQUENCE [LARGE SCALE GENOMIC DNA]</scope>
    <source>
        <strain evidence="1 2">DSM 44254</strain>
    </source>
</reference>
<organism evidence="1 2">
    <name type="scientific">Actinocorallia herbida</name>
    <dbReference type="NCBI Taxonomy" id="58109"/>
    <lineage>
        <taxon>Bacteria</taxon>
        <taxon>Bacillati</taxon>
        <taxon>Actinomycetota</taxon>
        <taxon>Actinomycetes</taxon>
        <taxon>Streptosporangiales</taxon>
        <taxon>Thermomonosporaceae</taxon>
        <taxon>Actinocorallia</taxon>
    </lineage>
</organism>